<name>A0AAX4JAQ6_9MICR</name>
<evidence type="ECO:0000259" key="1">
    <source>
        <dbReference type="PROSITE" id="PS50172"/>
    </source>
</evidence>
<dbReference type="Gene3D" id="3.40.50.10190">
    <property type="entry name" value="BRCT domain"/>
    <property type="match status" value="1"/>
</dbReference>
<feature type="domain" description="BRCT" evidence="1">
    <location>
        <begin position="43"/>
        <end position="124"/>
    </location>
</feature>
<dbReference type="PROSITE" id="PS50172">
    <property type="entry name" value="BRCT"/>
    <property type="match status" value="1"/>
</dbReference>
<gene>
    <name evidence="2" type="ORF">VNE69_03275</name>
</gene>
<sequence length="141" mass="16557">MNIKKSKQNNEDEELLHLTKILSQIHKEYFSIPENNIIDILKNKKKIFTGLNFYIYNSKLKKKIEDFDGVVVETLAEANYVIISKNLELDLTSLKADHCVVVDENYIFDSVYKLRKVNVEKYVLYDFSGDDQLINEIFDDL</sequence>
<dbReference type="Pfam" id="PF16589">
    <property type="entry name" value="BRCT_2"/>
    <property type="match status" value="1"/>
</dbReference>
<evidence type="ECO:0000313" key="3">
    <source>
        <dbReference type="Proteomes" id="UP001334084"/>
    </source>
</evidence>
<proteinExistence type="predicted"/>
<dbReference type="InterPro" id="IPR036420">
    <property type="entry name" value="BRCT_dom_sf"/>
</dbReference>
<dbReference type="SUPFAM" id="SSF52113">
    <property type="entry name" value="BRCT domain"/>
    <property type="match status" value="1"/>
</dbReference>
<dbReference type="RefSeq" id="XP_065329209.1">
    <property type="nucleotide sequence ID" value="XM_065473137.1"/>
</dbReference>
<dbReference type="KEGG" id="vnx:VNE69_03275"/>
<dbReference type="EMBL" id="CP142728">
    <property type="protein sequence ID" value="WUR03064.1"/>
    <property type="molecule type" value="Genomic_DNA"/>
</dbReference>
<protein>
    <submittedName>
        <fullName evidence="2">RNA polymerase II subunit A C-terminal domain phosphatase</fullName>
    </submittedName>
</protein>
<keyword evidence="3" id="KW-1185">Reference proteome</keyword>
<dbReference type="Proteomes" id="UP001334084">
    <property type="component" value="Chromosome 3"/>
</dbReference>
<evidence type="ECO:0000313" key="2">
    <source>
        <dbReference type="EMBL" id="WUR03064.1"/>
    </source>
</evidence>
<dbReference type="InterPro" id="IPR001357">
    <property type="entry name" value="BRCT_dom"/>
</dbReference>
<accession>A0AAX4JAQ6</accession>
<reference evidence="2" key="1">
    <citation type="journal article" date="2024" name="BMC Genomics">
        <title>Functional annotation of a divergent genome using sequence and structure-based similarity.</title>
        <authorList>
            <person name="Svedberg D."/>
            <person name="Winiger R.R."/>
            <person name="Berg A."/>
            <person name="Sharma H."/>
            <person name="Tellgren-Roth C."/>
            <person name="Debrunner-Vossbrinck B.A."/>
            <person name="Vossbrinck C.R."/>
            <person name="Barandun J."/>
        </authorList>
    </citation>
    <scope>NUCLEOTIDE SEQUENCE</scope>
    <source>
        <strain evidence="2">Illinois isolate</strain>
    </source>
</reference>
<organism evidence="2 3">
    <name type="scientific">Vairimorpha necatrix</name>
    <dbReference type="NCBI Taxonomy" id="6039"/>
    <lineage>
        <taxon>Eukaryota</taxon>
        <taxon>Fungi</taxon>
        <taxon>Fungi incertae sedis</taxon>
        <taxon>Microsporidia</taxon>
        <taxon>Nosematidae</taxon>
        <taxon>Vairimorpha</taxon>
    </lineage>
</organism>
<dbReference type="GeneID" id="90540871"/>
<dbReference type="AlphaFoldDB" id="A0AAX4JAQ6"/>